<dbReference type="PANTHER" id="PTHR38340">
    <property type="entry name" value="S-LAYER PROTEIN"/>
    <property type="match status" value="1"/>
</dbReference>
<evidence type="ECO:0000313" key="4">
    <source>
        <dbReference type="EMBL" id="WIM96283.1"/>
    </source>
</evidence>
<dbReference type="PRINTS" id="PR00313">
    <property type="entry name" value="CABNDNGRPT"/>
</dbReference>
<dbReference type="SUPFAM" id="SSF51120">
    <property type="entry name" value="beta-Roll"/>
    <property type="match status" value="2"/>
</dbReference>
<dbReference type="Pfam" id="PF00353">
    <property type="entry name" value="HemolysinCabind"/>
    <property type="match status" value="5"/>
</dbReference>
<dbReference type="Gene3D" id="2.150.10.10">
    <property type="entry name" value="Serralysin-like metalloprotease, C-terminal"/>
    <property type="match status" value="2"/>
</dbReference>
<dbReference type="InterPro" id="IPR050557">
    <property type="entry name" value="RTX_toxin/Mannuronan_C5-epim"/>
</dbReference>
<dbReference type="InterPro" id="IPR001343">
    <property type="entry name" value="Hemolysn_Ca-bd"/>
</dbReference>
<keyword evidence="2" id="KW-0964">Secreted</keyword>
<dbReference type="Proteomes" id="UP001240150">
    <property type="component" value="Chromosome"/>
</dbReference>
<sequence>MARSPWFYRAGATLIAGAAVLTAASPAQAASTGTASASGTVIKFTARPGKANNVVVTRSGRTVTIDDKYAIKPGKGCKRVDSTKVRCTTEEPTTALWVYLGTKSDRFVNKTSIRSDVSGGSGNDVITGGSDHDIIHGDTGNDVINGGYGTDEIYAEGGNDRVDGGSGKDWLDGGTGNDKVYGGTYGDYVQGGLGNDLVDGGSGNDYLAGENEDRGLAGSYPVGADIFRGGTGRDTVSYEFHGLPVTVDLDGATRDDGQAGEHDTVGTDVENIDGSPLNDTLIGNAGDNVLWGNRGNDTIRGGAGNDSIVGFYGVDKLYGEAGDDTLDAVEPLDPQEADRVDGGKNASALGDLCKSTAADVVTACER</sequence>
<evidence type="ECO:0000256" key="1">
    <source>
        <dbReference type="ARBA" id="ARBA00004613"/>
    </source>
</evidence>
<organism evidence="4 5">
    <name type="scientific">Actinoplanes oblitus</name>
    <dbReference type="NCBI Taxonomy" id="3040509"/>
    <lineage>
        <taxon>Bacteria</taxon>
        <taxon>Bacillati</taxon>
        <taxon>Actinomycetota</taxon>
        <taxon>Actinomycetes</taxon>
        <taxon>Micromonosporales</taxon>
        <taxon>Micromonosporaceae</taxon>
        <taxon>Actinoplanes</taxon>
    </lineage>
</organism>
<proteinExistence type="predicted"/>
<keyword evidence="5" id="KW-1185">Reference proteome</keyword>
<reference evidence="4 5" key="1">
    <citation type="submission" date="2023-06" db="EMBL/GenBank/DDBJ databases">
        <authorList>
            <person name="Yushchuk O."/>
            <person name="Binda E."/>
            <person name="Ruckert-Reed C."/>
            <person name="Fedorenko V."/>
            <person name="Kalinowski J."/>
            <person name="Marinelli F."/>
        </authorList>
    </citation>
    <scope>NUCLEOTIDE SEQUENCE [LARGE SCALE GENOMIC DNA]</scope>
    <source>
        <strain evidence="4 5">NRRL 3884</strain>
    </source>
</reference>
<accession>A0ABY8WIG5</accession>
<gene>
    <name evidence="4" type="ORF">ACTOB_008468</name>
</gene>
<dbReference type="InterPro" id="IPR011049">
    <property type="entry name" value="Serralysin-like_metalloprot_C"/>
</dbReference>
<dbReference type="RefSeq" id="WP_284917570.1">
    <property type="nucleotide sequence ID" value="NZ_CP126980.1"/>
</dbReference>
<evidence type="ECO:0000256" key="2">
    <source>
        <dbReference type="ARBA" id="ARBA00022525"/>
    </source>
</evidence>
<evidence type="ECO:0000313" key="5">
    <source>
        <dbReference type="Proteomes" id="UP001240150"/>
    </source>
</evidence>
<evidence type="ECO:0000256" key="3">
    <source>
        <dbReference type="SAM" id="SignalP"/>
    </source>
</evidence>
<keyword evidence="3" id="KW-0732">Signal</keyword>
<feature type="chain" id="PRO_5045662574" evidence="3">
    <location>
        <begin position="30"/>
        <end position="366"/>
    </location>
</feature>
<name>A0ABY8WIG5_9ACTN</name>
<feature type="signal peptide" evidence="3">
    <location>
        <begin position="1"/>
        <end position="29"/>
    </location>
</feature>
<protein>
    <submittedName>
        <fullName evidence="4">Calcium-binding protein</fullName>
    </submittedName>
</protein>
<dbReference type="PANTHER" id="PTHR38340:SF1">
    <property type="entry name" value="S-LAYER PROTEIN"/>
    <property type="match status" value="1"/>
</dbReference>
<comment type="subcellular location">
    <subcellularLocation>
        <location evidence="1">Secreted</location>
    </subcellularLocation>
</comment>
<dbReference type="EMBL" id="CP126980">
    <property type="protein sequence ID" value="WIM96283.1"/>
    <property type="molecule type" value="Genomic_DNA"/>
</dbReference>